<evidence type="ECO:0000313" key="1">
    <source>
        <dbReference type="EMBL" id="CAB9516123.1"/>
    </source>
</evidence>
<dbReference type="GO" id="GO:0005759">
    <property type="term" value="C:mitochondrial matrix"/>
    <property type="evidence" value="ECO:0007669"/>
    <property type="project" value="InterPro"/>
</dbReference>
<name>A0A9N8E885_9STRA</name>
<comment type="caution">
    <text evidence="1">The sequence shown here is derived from an EMBL/GenBank/DDBJ whole genome shotgun (WGS) entry which is preliminary data.</text>
</comment>
<accession>A0A9N8E885</accession>
<dbReference type="Gene3D" id="3.10.280.10">
    <property type="entry name" value="Mitochondrial glycoprotein"/>
    <property type="match status" value="1"/>
</dbReference>
<protein>
    <submittedName>
        <fullName evidence="1">Uncharacterized protein</fullName>
    </submittedName>
</protein>
<dbReference type="EMBL" id="CAICTM010000761">
    <property type="protein sequence ID" value="CAB9516123.1"/>
    <property type="molecule type" value="Genomic_DNA"/>
</dbReference>
<dbReference type="PANTHER" id="PTHR10826">
    <property type="entry name" value="COMPLEMENT COMPONENT 1"/>
    <property type="match status" value="1"/>
</dbReference>
<reference evidence="1" key="1">
    <citation type="submission" date="2020-06" db="EMBL/GenBank/DDBJ databases">
        <authorList>
            <consortium name="Plant Systems Biology data submission"/>
        </authorList>
    </citation>
    <scope>NUCLEOTIDE SEQUENCE</scope>
    <source>
        <strain evidence="1">D6</strain>
    </source>
</reference>
<dbReference type="InterPro" id="IPR003428">
    <property type="entry name" value="MAM33"/>
</dbReference>
<dbReference type="Pfam" id="PF02330">
    <property type="entry name" value="MAM33"/>
    <property type="match status" value="1"/>
</dbReference>
<dbReference type="AlphaFoldDB" id="A0A9N8E885"/>
<keyword evidence="2" id="KW-1185">Reference proteome</keyword>
<dbReference type="OrthoDB" id="278212at2759"/>
<evidence type="ECO:0000313" key="2">
    <source>
        <dbReference type="Proteomes" id="UP001153069"/>
    </source>
</evidence>
<gene>
    <name evidence="1" type="ORF">SEMRO_762_G198670.1</name>
</gene>
<dbReference type="PANTHER" id="PTHR10826:SF1">
    <property type="entry name" value="COMPLEMENT COMPONENT 1 Q SUBCOMPONENT-BINDING PROTEIN, MITOCHONDRIAL"/>
    <property type="match status" value="1"/>
</dbReference>
<dbReference type="SUPFAM" id="SSF54529">
    <property type="entry name" value="Mitochondrial glycoprotein MAM33-like"/>
    <property type="match status" value="1"/>
</dbReference>
<dbReference type="InterPro" id="IPR036561">
    <property type="entry name" value="MAM33_sf"/>
</dbReference>
<organism evidence="1 2">
    <name type="scientific">Seminavis robusta</name>
    <dbReference type="NCBI Taxonomy" id="568900"/>
    <lineage>
        <taxon>Eukaryota</taxon>
        <taxon>Sar</taxon>
        <taxon>Stramenopiles</taxon>
        <taxon>Ochrophyta</taxon>
        <taxon>Bacillariophyta</taxon>
        <taxon>Bacillariophyceae</taxon>
        <taxon>Bacillariophycidae</taxon>
        <taxon>Naviculales</taxon>
        <taxon>Naviculaceae</taxon>
        <taxon>Seminavis</taxon>
    </lineage>
</organism>
<dbReference type="Proteomes" id="UP001153069">
    <property type="component" value="Unassembled WGS sequence"/>
</dbReference>
<sequence length="250" mass="27508">MMNNALLPIRSSLPKAIRRTSCRLIRSGPPSRLVSPIRQAFPASQSAFALRPFSSGAQTLSDVLARELAEETEEGRDQIPEELAELKSSIEKDWKVVDDGAITRLIRSIGASKVVVSFHCQDTVDGAEDYVEEEEGEEPALPFRFEILVSKAGNTLVLNCISNAGETTVDGVAMTTEDIESVQANGIGRNNYQGPEFQELAEDLQEALHEYVFSELGIDEDVSAFVSMYADYKEQVQYIGFLTNVSKVLP</sequence>
<proteinExistence type="predicted"/>